<comment type="pathway">
    <text evidence="1 9">Amino-acid biosynthesis; L-valine biosynthesis; L-valine from pyruvate: step 2/4.</text>
</comment>
<gene>
    <name evidence="13" type="primary">ilvC_1</name>
    <name evidence="9" type="synonym">ilvC</name>
    <name evidence="13" type="ORF">KTT_30660</name>
</gene>
<comment type="caution">
    <text evidence="13">The sequence shown here is derived from an EMBL/GenBank/DDBJ whole genome shotgun (WGS) entry which is preliminary data.</text>
</comment>
<evidence type="ECO:0000256" key="4">
    <source>
        <dbReference type="ARBA" id="ARBA00022605"/>
    </source>
</evidence>
<comment type="catalytic activity">
    <reaction evidence="9">
        <text>(2R,3R)-2,3-dihydroxy-3-methylpentanoate + NADP(+) = (S)-2-ethyl-2-hydroxy-3-oxobutanoate + NADPH + H(+)</text>
        <dbReference type="Rhea" id="RHEA:13493"/>
        <dbReference type="ChEBI" id="CHEBI:15378"/>
        <dbReference type="ChEBI" id="CHEBI:49256"/>
        <dbReference type="ChEBI" id="CHEBI:49258"/>
        <dbReference type="ChEBI" id="CHEBI:57783"/>
        <dbReference type="ChEBI" id="CHEBI:58349"/>
        <dbReference type="EC" id="1.1.1.86"/>
    </reaction>
</comment>
<dbReference type="GO" id="GO:0016853">
    <property type="term" value="F:isomerase activity"/>
    <property type="evidence" value="ECO:0007669"/>
    <property type="project" value="UniProtKB-KW"/>
</dbReference>
<comment type="catalytic activity">
    <reaction evidence="9">
        <text>(2R)-2,3-dihydroxy-3-methylbutanoate + NADP(+) = (2S)-2-acetolactate + NADPH + H(+)</text>
        <dbReference type="Rhea" id="RHEA:22068"/>
        <dbReference type="ChEBI" id="CHEBI:15378"/>
        <dbReference type="ChEBI" id="CHEBI:49072"/>
        <dbReference type="ChEBI" id="CHEBI:57783"/>
        <dbReference type="ChEBI" id="CHEBI:58349"/>
        <dbReference type="ChEBI" id="CHEBI:58476"/>
        <dbReference type="EC" id="1.1.1.86"/>
    </reaction>
</comment>
<dbReference type="InterPro" id="IPR000506">
    <property type="entry name" value="KARI_C"/>
</dbReference>
<sequence>MATIYYDADANLELIQSKRIAIIGYGSQGHAHALNLRDSGCDVVVGLPIESKSRNRAQAEGLRVMTPADATQQADVIMILLPDQIHREVFERDIRPGLAAGKTILTAHGFSVHFAQIVAPEDVDVAMVAPKSPGHMVRRLYTEGAGVPALWAVHQDATGQAQQLALAYARGIGSTRAGVLRTTFAEETETDLFGEQAVICGGVSALIKTGFETLVEAGYQPEIAYFECLHEMKLIVDLMYQGGMNYMRYSISDTAEFGDYVSGPRVVDQHAREEMRAILREIQDGTFATRWILENQAGRPSFLAQRRKNATHQIEQVGQELRSMMSWLHPVKQKAGEAEENVETKI</sequence>
<keyword evidence="7 9" id="KW-0560">Oxidoreductase</keyword>
<keyword evidence="5 9" id="KW-0479">Metal-binding</keyword>
<dbReference type="PANTHER" id="PTHR21371:SF1">
    <property type="entry name" value="KETOL-ACID REDUCTOISOMERASE, MITOCHONDRIAL"/>
    <property type="match status" value="1"/>
</dbReference>
<dbReference type="SUPFAM" id="SSF48179">
    <property type="entry name" value="6-phosphogluconate dehydrogenase C-terminal domain-like"/>
    <property type="match status" value="1"/>
</dbReference>
<dbReference type="EMBL" id="BIFR01000001">
    <property type="protein sequence ID" value="GCE13207.1"/>
    <property type="molecule type" value="Genomic_DNA"/>
</dbReference>
<proteinExistence type="inferred from homology"/>
<evidence type="ECO:0000256" key="5">
    <source>
        <dbReference type="ARBA" id="ARBA00022723"/>
    </source>
</evidence>
<feature type="binding site" evidence="9 10">
    <location>
        <position position="227"/>
    </location>
    <ligand>
        <name>Mg(2+)</name>
        <dbReference type="ChEBI" id="CHEBI:18420"/>
        <label>2</label>
    </ligand>
</feature>
<evidence type="ECO:0000256" key="2">
    <source>
        <dbReference type="ARBA" id="ARBA00004885"/>
    </source>
</evidence>
<evidence type="ECO:0000256" key="7">
    <source>
        <dbReference type="ARBA" id="ARBA00023002"/>
    </source>
</evidence>
<dbReference type="GO" id="GO:0050661">
    <property type="term" value="F:NADP binding"/>
    <property type="evidence" value="ECO:0007669"/>
    <property type="project" value="InterPro"/>
</dbReference>
<feature type="binding site" evidence="9 10">
    <location>
        <position position="191"/>
    </location>
    <ligand>
        <name>Mg(2+)</name>
        <dbReference type="ChEBI" id="CHEBI:18420"/>
        <label>2</label>
    </ligand>
</feature>
<evidence type="ECO:0000259" key="11">
    <source>
        <dbReference type="PROSITE" id="PS51850"/>
    </source>
</evidence>
<evidence type="ECO:0000313" key="14">
    <source>
        <dbReference type="Proteomes" id="UP000287352"/>
    </source>
</evidence>
<comment type="cofactor">
    <cofactor evidence="9">
        <name>Mg(2+)</name>
        <dbReference type="ChEBI" id="CHEBI:18420"/>
    </cofactor>
    <text evidence="9">Binds 2 magnesium ions per subunit.</text>
</comment>
<evidence type="ECO:0000256" key="3">
    <source>
        <dbReference type="ARBA" id="ARBA00010318"/>
    </source>
</evidence>
<dbReference type="PROSITE" id="PS51851">
    <property type="entry name" value="KARI_C"/>
    <property type="match status" value="1"/>
</dbReference>
<dbReference type="Proteomes" id="UP000287352">
    <property type="component" value="Unassembled WGS sequence"/>
</dbReference>
<comment type="similarity">
    <text evidence="3 9 10">Belongs to the ketol-acid reductoisomerase family.</text>
</comment>
<evidence type="ECO:0000313" key="13">
    <source>
        <dbReference type="EMBL" id="GCE13207.1"/>
    </source>
</evidence>
<comment type="function">
    <text evidence="9">Involved in the biosynthesis of branched-chain amino acids (BCAA). Catalyzes an alkyl-migration followed by a ketol-acid reduction of (S)-2-acetolactate (S2AL) to yield (R)-2,3-dihydroxy-isovalerate. In the isomerase reaction, S2AL is rearranged via a Mg-dependent methyl migration to produce 3-hydroxy-3-methyl-2-ketobutyrate (HMKB). In the reductase reaction, this 2-ketoacid undergoes a metal-dependent reduction by NADPH to yield (R)-2,3-dihydroxy-isovalerate.</text>
</comment>
<name>A0A402A231_9CHLR</name>
<dbReference type="GO" id="GO:0009099">
    <property type="term" value="P:L-valine biosynthetic process"/>
    <property type="evidence" value="ECO:0007669"/>
    <property type="project" value="UniProtKB-UniRule"/>
</dbReference>
<feature type="binding site" evidence="9 10">
    <location>
        <position position="252"/>
    </location>
    <ligand>
        <name>substrate</name>
    </ligand>
</feature>
<feature type="binding site" evidence="9">
    <location>
        <position position="51"/>
    </location>
    <ligand>
        <name>NADP(+)</name>
        <dbReference type="ChEBI" id="CHEBI:58349"/>
    </ligand>
</feature>
<keyword evidence="14" id="KW-1185">Reference proteome</keyword>
<dbReference type="GO" id="GO:0004455">
    <property type="term" value="F:ketol-acid reductoisomerase activity"/>
    <property type="evidence" value="ECO:0007669"/>
    <property type="project" value="UniProtKB-UniRule"/>
</dbReference>
<dbReference type="OrthoDB" id="9804088at2"/>
<dbReference type="PIRSF" id="PIRSF000116">
    <property type="entry name" value="IlvC_gammaproteo"/>
    <property type="match status" value="1"/>
</dbReference>
<evidence type="ECO:0000256" key="1">
    <source>
        <dbReference type="ARBA" id="ARBA00004864"/>
    </source>
</evidence>
<keyword evidence="9" id="KW-0521">NADP</keyword>
<feature type="binding site" evidence="9 10">
    <location>
        <position position="195"/>
    </location>
    <ligand>
        <name>Mg(2+)</name>
        <dbReference type="ChEBI" id="CHEBI:18420"/>
        <label>1</label>
    </ligand>
</feature>
<dbReference type="PROSITE" id="PS51850">
    <property type="entry name" value="KARI_N"/>
    <property type="match status" value="1"/>
</dbReference>
<evidence type="ECO:0000256" key="9">
    <source>
        <dbReference type="HAMAP-Rule" id="MF_00435"/>
    </source>
</evidence>
<evidence type="ECO:0000259" key="12">
    <source>
        <dbReference type="PROSITE" id="PS51851"/>
    </source>
</evidence>
<dbReference type="InterPro" id="IPR036291">
    <property type="entry name" value="NAD(P)-bd_dom_sf"/>
</dbReference>
<dbReference type="GO" id="GO:0000287">
    <property type="term" value="F:magnesium ion binding"/>
    <property type="evidence" value="ECO:0007669"/>
    <property type="project" value="UniProtKB-UniRule"/>
</dbReference>
<feature type="active site" evidence="9">
    <location>
        <position position="108"/>
    </location>
</feature>
<feature type="domain" description="KARI N-terminal Rossmann" evidence="11">
    <location>
        <begin position="1"/>
        <end position="182"/>
    </location>
</feature>
<evidence type="ECO:0000256" key="8">
    <source>
        <dbReference type="ARBA" id="ARBA00023304"/>
    </source>
</evidence>
<dbReference type="NCBIfam" id="NF009940">
    <property type="entry name" value="PRK13403.1"/>
    <property type="match status" value="1"/>
</dbReference>
<dbReference type="GO" id="GO:0009097">
    <property type="term" value="P:isoleucine biosynthetic process"/>
    <property type="evidence" value="ECO:0007669"/>
    <property type="project" value="UniProtKB-UniRule"/>
</dbReference>
<keyword evidence="13" id="KW-0413">Isomerase</keyword>
<keyword evidence="6 9" id="KW-0460">Magnesium</keyword>
<dbReference type="InterPro" id="IPR008927">
    <property type="entry name" value="6-PGluconate_DH-like_C_sf"/>
</dbReference>
<dbReference type="PANTHER" id="PTHR21371">
    <property type="entry name" value="KETOL-ACID REDUCTOISOMERASE, MITOCHONDRIAL"/>
    <property type="match status" value="1"/>
</dbReference>
<dbReference type="NCBIfam" id="NF004017">
    <property type="entry name" value="PRK05479.1"/>
    <property type="match status" value="1"/>
</dbReference>
<feature type="domain" description="KARI C-terminal knotted" evidence="12">
    <location>
        <begin position="183"/>
        <end position="328"/>
    </location>
</feature>
<feature type="binding site" evidence="9">
    <location>
        <begin position="25"/>
        <end position="28"/>
    </location>
    <ligand>
        <name>NADP(+)</name>
        <dbReference type="ChEBI" id="CHEBI:58349"/>
    </ligand>
</feature>
<feature type="binding site" evidence="9 10">
    <location>
        <position position="191"/>
    </location>
    <ligand>
        <name>Mg(2+)</name>
        <dbReference type="ChEBI" id="CHEBI:18420"/>
        <label>1</label>
    </ligand>
</feature>
<keyword evidence="4 9" id="KW-0028">Amino-acid biosynthesis</keyword>
<dbReference type="RefSeq" id="WP_126580757.1">
    <property type="nucleotide sequence ID" value="NZ_BIFR01000001.1"/>
</dbReference>
<dbReference type="GO" id="GO:0005829">
    <property type="term" value="C:cytosol"/>
    <property type="evidence" value="ECO:0007669"/>
    <property type="project" value="TreeGrafter"/>
</dbReference>
<organism evidence="13 14">
    <name type="scientific">Tengunoibacter tsumagoiensis</name>
    <dbReference type="NCBI Taxonomy" id="2014871"/>
    <lineage>
        <taxon>Bacteria</taxon>
        <taxon>Bacillati</taxon>
        <taxon>Chloroflexota</taxon>
        <taxon>Ktedonobacteria</taxon>
        <taxon>Ktedonobacterales</taxon>
        <taxon>Dictyobacteraceae</taxon>
        <taxon>Tengunoibacter</taxon>
    </lineage>
</organism>
<feature type="binding site" evidence="9 10">
    <location>
        <position position="231"/>
    </location>
    <ligand>
        <name>Mg(2+)</name>
        <dbReference type="ChEBI" id="CHEBI:18420"/>
        <label>2</label>
    </ligand>
</feature>
<comment type="pathway">
    <text evidence="2 9">Amino-acid biosynthesis; L-isoleucine biosynthesis; L-isoleucine from 2-oxobutanoate: step 2/4.</text>
</comment>
<dbReference type="NCBIfam" id="TIGR00465">
    <property type="entry name" value="ilvC"/>
    <property type="match status" value="1"/>
</dbReference>
<dbReference type="InterPro" id="IPR013116">
    <property type="entry name" value="KARI_N"/>
</dbReference>
<dbReference type="Gene3D" id="6.10.240.10">
    <property type="match status" value="1"/>
</dbReference>
<evidence type="ECO:0000256" key="6">
    <source>
        <dbReference type="ARBA" id="ARBA00022842"/>
    </source>
</evidence>
<accession>A0A402A231</accession>
<protein>
    <recommendedName>
        <fullName evidence="9">Ketol-acid reductoisomerase (NADP(+))</fullName>
        <shortName evidence="9">KARI</shortName>
        <ecNumber evidence="9">1.1.1.86</ecNumber>
    </recommendedName>
    <alternativeName>
        <fullName evidence="9">Acetohydroxy-acid isomeroreductase</fullName>
        <shortName evidence="9">AHIR</shortName>
    </alternativeName>
    <alternativeName>
        <fullName evidence="9">Alpha-keto-beta-hydroxylacyl reductoisomerase</fullName>
    </alternativeName>
</protein>
<dbReference type="UniPathway" id="UPA00049">
    <property type="reaction ID" value="UER00060"/>
</dbReference>
<dbReference type="EC" id="1.1.1.86" evidence="9"/>
<dbReference type="Gene3D" id="3.40.50.720">
    <property type="entry name" value="NAD(P)-binding Rossmann-like Domain"/>
    <property type="match status" value="1"/>
</dbReference>
<dbReference type="SUPFAM" id="SSF51735">
    <property type="entry name" value="NAD(P)-binding Rossmann-fold domains"/>
    <property type="match status" value="1"/>
</dbReference>
<dbReference type="HAMAP" id="MF_00435">
    <property type="entry name" value="IlvC"/>
    <property type="match status" value="1"/>
</dbReference>
<dbReference type="InterPro" id="IPR014359">
    <property type="entry name" value="KARI_prok"/>
</dbReference>
<feature type="binding site" evidence="9">
    <location>
        <position position="53"/>
    </location>
    <ligand>
        <name>NADP(+)</name>
        <dbReference type="ChEBI" id="CHEBI:58349"/>
    </ligand>
</feature>
<comment type="caution">
    <text evidence="9">Lacks conserved residue(s) required for the propagation of feature annotation.</text>
</comment>
<dbReference type="InterPro" id="IPR013023">
    <property type="entry name" value="KARI"/>
</dbReference>
<feature type="binding site" evidence="9">
    <location>
        <position position="134"/>
    </location>
    <ligand>
        <name>NADP(+)</name>
        <dbReference type="ChEBI" id="CHEBI:58349"/>
    </ligand>
</feature>
<dbReference type="Pfam" id="PF01450">
    <property type="entry name" value="KARI_C"/>
    <property type="match status" value="1"/>
</dbReference>
<keyword evidence="8 9" id="KW-0100">Branched-chain amino acid biosynthesis</keyword>
<dbReference type="UniPathway" id="UPA00047">
    <property type="reaction ID" value="UER00056"/>
</dbReference>
<reference evidence="14" key="1">
    <citation type="submission" date="2018-12" db="EMBL/GenBank/DDBJ databases">
        <title>Tengunoibacter tsumagoiensis gen. nov., sp. nov., Dictyobacter kobayashii sp. nov., D. alpinus sp. nov., and D. joshuensis sp. nov. and description of Dictyobacteraceae fam. nov. within the order Ktedonobacterales isolated from Tengu-no-mugimeshi.</title>
        <authorList>
            <person name="Wang C.M."/>
            <person name="Zheng Y."/>
            <person name="Sakai Y."/>
            <person name="Toyoda A."/>
            <person name="Minakuchi Y."/>
            <person name="Abe K."/>
            <person name="Yokota A."/>
            <person name="Yabe S."/>
        </authorList>
    </citation>
    <scope>NUCLEOTIDE SEQUENCE [LARGE SCALE GENOMIC DNA]</scope>
    <source>
        <strain evidence="14">Uno3</strain>
    </source>
</reference>
<dbReference type="AlphaFoldDB" id="A0A402A231"/>
<dbReference type="Pfam" id="PF07991">
    <property type="entry name" value="KARI_N"/>
    <property type="match status" value="1"/>
</dbReference>
<dbReference type="FunFam" id="3.40.50.720:FF:000023">
    <property type="entry name" value="Ketol-acid reductoisomerase (NADP(+))"/>
    <property type="match status" value="1"/>
</dbReference>
<evidence type="ECO:0000256" key="10">
    <source>
        <dbReference type="PROSITE-ProRule" id="PRU01198"/>
    </source>
</evidence>